<evidence type="ECO:0000313" key="11">
    <source>
        <dbReference type="Proteomes" id="UP000291469"/>
    </source>
</evidence>
<dbReference type="Pfam" id="PF02786">
    <property type="entry name" value="CPSase_L_D2"/>
    <property type="match status" value="1"/>
</dbReference>
<dbReference type="InterPro" id="IPR050856">
    <property type="entry name" value="Biotin_carboxylase_complex"/>
</dbReference>
<evidence type="ECO:0000259" key="8">
    <source>
        <dbReference type="PROSITE" id="PS50975"/>
    </source>
</evidence>
<dbReference type="InterPro" id="IPR000089">
    <property type="entry name" value="Biotin_lipoyl"/>
</dbReference>
<dbReference type="InterPro" id="IPR016185">
    <property type="entry name" value="PreATP-grasp_dom_sf"/>
</dbReference>
<dbReference type="AlphaFoldDB" id="A0A411YKA5"/>
<dbReference type="InterPro" id="IPR011764">
    <property type="entry name" value="Biotin_carboxylation_dom"/>
</dbReference>
<organism evidence="10 11">
    <name type="scientific">Egibacter rhizosphaerae</name>
    <dbReference type="NCBI Taxonomy" id="1670831"/>
    <lineage>
        <taxon>Bacteria</taxon>
        <taxon>Bacillati</taxon>
        <taxon>Actinomycetota</taxon>
        <taxon>Nitriliruptoria</taxon>
        <taxon>Egibacterales</taxon>
        <taxon>Egibacteraceae</taxon>
        <taxon>Egibacter</taxon>
    </lineage>
</organism>
<keyword evidence="3 6" id="KW-0547">Nucleotide-binding</keyword>
<dbReference type="Gene3D" id="3.30.470.20">
    <property type="entry name" value="ATP-grasp fold, B domain"/>
    <property type="match status" value="1"/>
</dbReference>
<dbReference type="RefSeq" id="WP_131156624.1">
    <property type="nucleotide sequence ID" value="NZ_CP036402.1"/>
</dbReference>
<evidence type="ECO:0000256" key="6">
    <source>
        <dbReference type="PROSITE-ProRule" id="PRU00409"/>
    </source>
</evidence>
<keyword evidence="5" id="KW-0092">Biotin</keyword>
<dbReference type="PROSITE" id="PS50968">
    <property type="entry name" value="BIOTINYL_LIPOYL"/>
    <property type="match status" value="1"/>
</dbReference>
<keyword evidence="4 6" id="KW-0067">ATP-binding</keyword>
<dbReference type="GO" id="GO:0004075">
    <property type="term" value="F:biotin carboxylase activity"/>
    <property type="evidence" value="ECO:0007669"/>
    <property type="project" value="UniProtKB-EC"/>
</dbReference>
<dbReference type="CDD" id="cd06850">
    <property type="entry name" value="biotinyl_domain"/>
    <property type="match status" value="1"/>
</dbReference>
<feature type="domain" description="ATP-grasp" evidence="8">
    <location>
        <begin position="126"/>
        <end position="336"/>
    </location>
</feature>
<dbReference type="OrthoDB" id="9760256at2"/>
<feature type="domain" description="Lipoyl-binding" evidence="7">
    <location>
        <begin position="362"/>
        <end position="443"/>
    </location>
</feature>
<dbReference type="SUPFAM" id="SSF51230">
    <property type="entry name" value="Single hybrid motif"/>
    <property type="match status" value="1"/>
</dbReference>
<dbReference type="Gene3D" id="2.40.50.100">
    <property type="match status" value="1"/>
</dbReference>
<evidence type="ECO:0000256" key="4">
    <source>
        <dbReference type="ARBA" id="ARBA00022840"/>
    </source>
</evidence>
<dbReference type="InterPro" id="IPR011053">
    <property type="entry name" value="Single_hybrid_motif"/>
</dbReference>
<sequence>MGEATTSIRRLLVANRGEVARRVARTARRLGVEVVAVASDADADAAHAAEADVVVRLPGRTPGDTYLRVDRLVDAARRSGADAVHPGYGFLAESADFARAVEAEGLVWVGPPAEAIAAMGDKHTAGGLAREVGVPLLPRAEVPELSGDEDADARALAALVHEVGIPAIVKASAGGGGRGMRPVTDAADVVAAVTAARREAIGAFGDDRLLLEPLVARPRHVEIQLIVDAYGTACHLFERDCTVQRRYQKMLEEAPSPAVDAGLRDRLGAWAVGLAERVGYRGLGTVEFVVDGRGEVAVTYRWTRTGLEAAVEGHAVSAQGRAVGSGEVEVEVDGIRRRVAVHDRDGEVDTDSALGHLALVPPPRFPDPHERLAAGSLTAPLPGTVAAVPVTEGAQVAGGDPLVVIESMKMEHTVRASRAGRVTALWVQPGAHVDTGEPLLVLDDGQEPRDG</sequence>
<comment type="cofactor">
    <cofactor evidence="1">
        <name>biotin</name>
        <dbReference type="ChEBI" id="CHEBI:57586"/>
    </cofactor>
</comment>
<dbReference type="InterPro" id="IPR005481">
    <property type="entry name" value="BC-like_N"/>
</dbReference>
<dbReference type="PANTHER" id="PTHR18866:SF126">
    <property type="entry name" value="BIOTIN CARBOXYLASE"/>
    <property type="match status" value="1"/>
</dbReference>
<evidence type="ECO:0000256" key="5">
    <source>
        <dbReference type="ARBA" id="ARBA00023267"/>
    </source>
</evidence>
<proteinExistence type="predicted"/>
<dbReference type="GO" id="GO:0005524">
    <property type="term" value="F:ATP binding"/>
    <property type="evidence" value="ECO:0007669"/>
    <property type="project" value="UniProtKB-UniRule"/>
</dbReference>
<dbReference type="PANTHER" id="PTHR18866">
    <property type="entry name" value="CARBOXYLASE:PYRUVATE/ACETYL-COA/PROPIONYL-COA CARBOXYLASE"/>
    <property type="match status" value="1"/>
</dbReference>
<dbReference type="EMBL" id="CP036402">
    <property type="protein sequence ID" value="QBI21632.1"/>
    <property type="molecule type" value="Genomic_DNA"/>
</dbReference>
<evidence type="ECO:0000259" key="7">
    <source>
        <dbReference type="PROSITE" id="PS50968"/>
    </source>
</evidence>
<dbReference type="Proteomes" id="UP000291469">
    <property type="component" value="Chromosome"/>
</dbReference>
<evidence type="ECO:0000256" key="2">
    <source>
        <dbReference type="ARBA" id="ARBA00022598"/>
    </source>
</evidence>
<feature type="domain" description="Biotin carboxylation" evidence="9">
    <location>
        <begin position="7"/>
        <end position="451"/>
    </location>
</feature>
<evidence type="ECO:0000256" key="3">
    <source>
        <dbReference type="ARBA" id="ARBA00022741"/>
    </source>
</evidence>
<dbReference type="Pfam" id="PF00289">
    <property type="entry name" value="Biotin_carb_N"/>
    <property type="match status" value="1"/>
</dbReference>
<dbReference type="PROSITE" id="PS50979">
    <property type="entry name" value="BC"/>
    <property type="match status" value="1"/>
</dbReference>
<evidence type="ECO:0000259" key="9">
    <source>
        <dbReference type="PROSITE" id="PS50979"/>
    </source>
</evidence>
<dbReference type="GO" id="GO:0046872">
    <property type="term" value="F:metal ion binding"/>
    <property type="evidence" value="ECO:0007669"/>
    <property type="project" value="InterPro"/>
</dbReference>
<protein>
    <submittedName>
        <fullName evidence="10">Biotin/lipoyl-binding protein</fullName>
    </submittedName>
</protein>
<name>A0A411YKA5_9ACTN</name>
<dbReference type="InterPro" id="IPR005479">
    <property type="entry name" value="CPAse_ATP-bd"/>
</dbReference>
<keyword evidence="11" id="KW-1185">Reference proteome</keyword>
<dbReference type="PROSITE" id="PS50975">
    <property type="entry name" value="ATP_GRASP"/>
    <property type="match status" value="1"/>
</dbReference>
<evidence type="ECO:0000313" key="10">
    <source>
        <dbReference type="EMBL" id="QBI21632.1"/>
    </source>
</evidence>
<dbReference type="Pfam" id="PF00364">
    <property type="entry name" value="Biotin_lipoyl"/>
    <property type="match status" value="1"/>
</dbReference>
<reference evidence="10 11" key="1">
    <citation type="submission" date="2019-01" db="EMBL/GenBank/DDBJ databases">
        <title>Egibacter rhizosphaerae EGI 80759T.</title>
        <authorList>
            <person name="Chen D.-D."/>
            <person name="Tian Y."/>
            <person name="Jiao J.-Y."/>
            <person name="Zhang X.-T."/>
            <person name="Zhang Y.-G."/>
            <person name="Zhang Y."/>
            <person name="Xiao M."/>
            <person name="Shu W.-S."/>
            <person name="Li W.-J."/>
        </authorList>
    </citation>
    <scope>NUCLEOTIDE SEQUENCE [LARGE SCALE GENOMIC DNA]</scope>
    <source>
        <strain evidence="10 11">EGI 80759</strain>
    </source>
</reference>
<dbReference type="InterPro" id="IPR011761">
    <property type="entry name" value="ATP-grasp"/>
</dbReference>
<dbReference type="FunFam" id="2.40.50.100:FF:000003">
    <property type="entry name" value="Acetyl-CoA carboxylase biotin carboxyl carrier protein"/>
    <property type="match status" value="1"/>
</dbReference>
<keyword evidence="2" id="KW-0436">Ligase</keyword>
<gene>
    <name evidence="10" type="ORF">ER308_20060</name>
</gene>
<accession>A0A411YKA5</accession>
<dbReference type="SUPFAM" id="SSF56059">
    <property type="entry name" value="Glutathione synthetase ATP-binding domain-like"/>
    <property type="match status" value="1"/>
</dbReference>
<dbReference type="SUPFAM" id="SSF52440">
    <property type="entry name" value="PreATP-grasp domain"/>
    <property type="match status" value="1"/>
</dbReference>
<dbReference type="KEGG" id="erz:ER308_20060"/>
<evidence type="ECO:0000256" key="1">
    <source>
        <dbReference type="ARBA" id="ARBA00001953"/>
    </source>
</evidence>